<evidence type="ECO:0000313" key="4">
    <source>
        <dbReference type="Proteomes" id="UP000664382"/>
    </source>
</evidence>
<reference evidence="3" key="1">
    <citation type="submission" date="2021-03" db="EMBL/GenBank/DDBJ databases">
        <title>Leucobacter chromiisoli sp. nov., isolated from chromium-containing soil of chemical plant.</title>
        <authorList>
            <person name="Xu Z."/>
        </authorList>
    </citation>
    <scope>NUCLEOTIDE SEQUENCE</scope>
    <source>
        <strain evidence="3">S27</strain>
    </source>
</reference>
<evidence type="ECO:0000313" key="3">
    <source>
        <dbReference type="EMBL" id="MBO1902315.1"/>
    </source>
</evidence>
<gene>
    <name evidence="3" type="ORF">J4H92_10195</name>
</gene>
<dbReference type="InterPro" id="IPR025443">
    <property type="entry name" value="DUF4307"/>
</dbReference>
<organism evidence="3 4">
    <name type="scientific">Leucobacter weissii</name>
    <dbReference type="NCBI Taxonomy" id="1983706"/>
    <lineage>
        <taxon>Bacteria</taxon>
        <taxon>Bacillati</taxon>
        <taxon>Actinomycetota</taxon>
        <taxon>Actinomycetes</taxon>
        <taxon>Micrococcales</taxon>
        <taxon>Microbacteriaceae</taxon>
        <taxon>Leucobacter</taxon>
    </lineage>
</organism>
<accession>A0A939ML90</accession>
<keyword evidence="2" id="KW-0472">Membrane</keyword>
<name>A0A939ML90_9MICO</name>
<dbReference type="RefSeq" id="WP_208098081.1">
    <property type="nucleotide sequence ID" value="NZ_JAGDYM010000011.1"/>
</dbReference>
<keyword evidence="2" id="KW-0812">Transmembrane</keyword>
<keyword evidence="2" id="KW-1133">Transmembrane helix</keyword>
<feature type="transmembrane region" description="Helical" evidence="2">
    <location>
        <begin position="54"/>
        <end position="75"/>
    </location>
</feature>
<keyword evidence="4" id="KW-1185">Reference proteome</keyword>
<dbReference type="AlphaFoldDB" id="A0A939ML90"/>
<feature type="region of interest" description="Disordered" evidence="1">
    <location>
        <begin position="1"/>
        <end position="34"/>
    </location>
</feature>
<comment type="caution">
    <text evidence="3">The sequence shown here is derived from an EMBL/GenBank/DDBJ whole genome shotgun (WGS) entry which is preliminary data.</text>
</comment>
<dbReference type="Pfam" id="PF14155">
    <property type="entry name" value="DUF4307"/>
    <property type="match status" value="1"/>
</dbReference>
<proteinExistence type="predicted"/>
<dbReference type="Proteomes" id="UP000664382">
    <property type="component" value="Unassembled WGS sequence"/>
</dbReference>
<evidence type="ECO:0000256" key="1">
    <source>
        <dbReference type="SAM" id="MobiDB-lite"/>
    </source>
</evidence>
<dbReference type="EMBL" id="JAGDYM010000011">
    <property type="protein sequence ID" value="MBO1902315.1"/>
    <property type="molecule type" value="Genomic_DNA"/>
</dbReference>
<evidence type="ECO:0000256" key="2">
    <source>
        <dbReference type="SAM" id="Phobius"/>
    </source>
</evidence>
<sequence>MTSAPTADVPAAQQTAPGPARDADRSRSAAGADRAASLDERYGRSRRRGVDRRLGWAVAGGALLLGLVVLLFGGWQHQSSLDFREVHYRVLDERTVAVDFEVTAAPGAAVACALEALSTSYSTVGWKVVELPLEDRRTRMFTDTLVTTYPATTGTVRSCWLLEDRAAP</sequence>
<protein>
    <submittedName>
        <fullName evidence="3">DUF4307 domain-containing protein</fullName>
    </submittedName>
</protein>